<evidence type="ECO:0000256" key="1">
    <source>
        <dbReference type="ARBA" id="ARBA00006738"/>
    </source>
</evidence>
<dbReference type="InterPro" id="IPR011856">
    <property type="entry name" value="tRNA_endonuc-like_dom_sf"/>
</dbReference>
<keyword evidence="3" id="KW-1185">Reference proteome</keyword>
<sequence length="133" mass="14637">MPFDFGFGLDSVTPRQHRGRMAQLSGLAAEDVVLRSYEAQGYHLVARRKRGPVAEIDLLLRQGAQLIAVEVKSSRTHDAAMALARPGQLHRVAMACEGCMYDMAADGISDMRLDLALVDGQGRVEVMQSVLYY</sequence>
<comment type="caution">
    <text evidence="2">The sequence shown here is derived from an EMBL/GenBank/DDBJ whole genome shotgun (WGS) entry which is preliminary data.</text>
</comment>
<dbReference type="InterPro" id="IPR011335">
    <property type="entry name" value="Restrct_endonuc-II-like"/>
</dbReference>
<protein>
    <submittedName>
        <fullName evidence="2">YraN family protein</fullName>
    </submittedName>
</protein>
<dbReference type="RefSeq" id="WP_306681057.1">
    <property type="nucleotide sequence ID" value="NZ_JAVDBT010000012.1"/>
</dbReference>
<dbReference type="SUPFAM" id="SSF52980">
    <property type="entry name" value="Restriction endonuclease-like"/>
    <property type="match status" value="1"/>
</dbReference>
<dbReference type="Pfam" id="PF02021">
    <property type="entry name" value="UPF0102"/>
    <property type="match status" value="1"/>
</dbReference>
<accession>A0ABU0W034</accession>
<dbReference type="Proteomes" id="UP001239680">
    <property type="component" value="Unassembled WGS sequence"/>
</dbReference>
<dbReference type="EMBL" id="JAVDBT010000012">
    <property type="protein sequence ID" value="MDQ2067356.1"/>
    <property type="molecule type" value="Genomic_DNA"/>
</dbReference>
<dbReference type="InterPro" id="IPR003509">
    <property type="entry name" value="UPF0102_YraN-like"/>
</dbReference>
<evidence type="ECO:0000313" key="2">
    <source>
        <dbReference type="EMBL" id="MDQ2067356.1"/>
    </source>
</evidence>
<proteinExistence type="inferred from homology"/>
<dbReference type="Gene3D" id="3.40.1350.10">
    <property type="match status" value="1"/>
</dbReference>
<gene>
    <name evidence="2" type="ORF">Q9295_13340</name>
</gene>
<evidence type="ECO:0000313" key="3">
    <source>
        <dbReference type="Proteomes" id="UP001239680"/>
    </source>
</evidence>
<reference evidence="2 3" key="1">
    <citation type="submission" date="2023-08" db="EMBL/GenBank/DDBJ databases">
        <title>Characterization of two Paracoccaceae strains isolated from Phycosphere and proposal of Xinfangfangia lacusdiani sp. nov.</title>
        <authorList>
            <person name="Deng Y."/>
            <person name="Zhang Y.Q."/>
        </authorList>
    </citation>
    <scope>NUCLEOTIDE SEQUENCE [LARGE SCALE GENOMIC DNA]</scope>
    <source>
        <strain evidence="2 3">CPCC 101601</strain>
    </source>
</reference>
<organism evidence="2 3">
    <name type="scientific">Pseudogemmobacter lacusdianii</name>
    <dbReference type="NCBI Taxonomy" id="3069608"/>
    <lineage>
        <taxon>Bacteria</taxon>
        <taxon>Pseudomonadati</taxon>
        <taxon>Pseudomonadota</taxon>
        <taxon>Alphaproteobacteria</taxon>
        <taxon>Rhodobacterales</taxon>
        <taxon>Paracoccaceae</taxon>
        <taxon>Pseudogemmobacter</taxon>
    </lineage>
</organism>
<name>A0ABU0W034_9RHOB</name>
<comment type="similarity">
    <text evidence="1">Belongs to the UPF0102 family.</text>
</comment>